<evidence type="ECO:0000313" key="14">
    <source>
        <dbReference type="WBParaSite" id="GPUH_0000223601-mRNA-1"/>
    </source>
</evidence>
<dbReference type="OrthoDB" id="5871094at2759"/>
<feature type="transmembrane region" description="Helical" evidence="10">
    <location>
        <begin position="58"/>
        <end position="76"/>
    </location>
</feature>
<reference evidence="14" key="1">
    <citation type="submission" date="2016-06" db="UniProtKB">
        <authorList>
            <consortium name="WormBaseParasite"/>
        </authorList>
    </citation>
    <scope>IDENTIFICATION</scope>
</reference>
<evidence type="ECO:0000256" key="10">
    <source>
        <dbReference type="SAM" id="Phobius"/>
    </source>
</evidence>
<protein>
    <submittedName>
        <fullName evidence="14">RING-type domain-containing protein</fullName>
    </submittedName>
</protein>
<dbReference type="GO" id="GO:1904294">
    <property type="term" value="P:positive regulation of ERAD pathway"/>
    <property type="evidence" value="ECO:0007669"/>
    <property type="project" value="InterPro"/>
</dbReference>
<dbReference type="PANTHER" id="PTHR15860:SF0">
    <property type="entry name" value="LP20373P"/>
    <property type="match status" value="1"/>
</dbReference>
<dbReference type="InterPro" id="IPR017907">
    <property type="entry name" value="Znf_RING_CS"/>
</dbReference>
<keyword evidence="3" id="KW-0479">Metal-binding</keyword>
<evidence type="ECO:0000256" key="8">
    <source>
        <dbReference type="ARBA" id="ARBA00023136"/>
    </source>
</evidence>
<feature type="domain" description="RING-type" evidence="11">
    <location>
        <begin position="259"/>
        <end position="297"/>
    </location>
</feature>
<proteinExistence type="predicted"/>
<dbReference type="SMART" id="SM00184">
    <property type="entry name" value="RING"/>
    <property type="match status" value="1"/>
</dbReference>
<keyword evidence="6" id="KW-0862">Zinc</keyword>
<comment type="subcellular location">
    <subcellularLocation>
        <location evidence="1">Membrane</location>
        <topology evidence="1">Multi-pass membrane protein</topology>
    </subcellularLocation>
</comment>
<dbReference type="GO" id="GO:0061630">
    <property type="term" value="F:ubiquitin protein ligase activity"/>
    <property type="evidence" value="ECO:0007669"/>
    <property type="project" value="InterPro"/>
</dbReference>
<dbReference type="SUPFAM" id="SSF57850">
    <property type="entry name" value="RING/U-box"/>
    <property type="match status" value="1"/>
</dbReference>
<dbReference type="InterPro" id="IPR013083">
    <property type="entry name" value="Znf_RING/FYVE/PHD"/>
</dbReference>
<keyword evidence="7 10" id="KW-1133">Transmembrane helix</keyword>
<feature type="transmembrane region" description="Helical" evidence="10">
    <location>
        <begin position="34"/>
        <end position="52"/>
    </location>
</feature>
<dbReference type="Proteomes" id="UP000271098">
    <property type="component" value="Unassembled WGS sequence"/>
</dbReference>
<feature type="transmembrane region" description="Helical" evidence="10">
    <location>
        <begin position="88"/>
        <end position="108"/>
    </location>
</feature>
<keyword evidence="2 10" id="KW-0812">Transmembrane</keyword>
<dbReference type="WBParaSite" id="GPUH_0000223601-mRNA-1">
    <property type="protein sequence ID" value="GPUH_0000223601-mRNA-1"/>
    <property type="gene ID" value="GPUH_0000223601"/>
</dbReference>
<accession>A0A183D0J0</accession>
<dbReference type="GO" id="GO:0008270">
    <property type="term" value="F:zinc ion binding"/>
    <property type="evidence" value="ECO:0007669"/>
    <property type="project" value="UniProtKB-KW"/>
</dbReference>
<evidence type="ECO:0000256" key="4">
    <source>
        <dbReference type="ARBA" id="ARBA00022771"/>
    </source>
</evidence>
<evidence type="ECO:0000256" key="2">
    <source>
        <dbReference type="ARBA" id="ARBA00022692"/>
    </source>
</evidence>
<dbReference type="PROSITE" id="PS00518">
    <property type="entry name" value="ZF_RING_1"/>
    <property type="match status" value="1"/>
</dbReference>
<evidence type="ECO:0000313" key="13">
    <source>
        <dbReference type="Proteomes" id="UP000271098"/>
    </source>
</evidence>
<keyword evidence="4 9" id="KW-0863">Zinc-finger</keyword>
<dbReference type="InterPro" id="IPR001841">
    <property type="entry name" value="Znf_RING"/>
</dbReference>
<dbReference type="PROSITE" id="PS50089">
    <property type="entry name" value="ZF_RING_2"/>
    <property type="match status" value="1"/>
</dbReference>
<evidence type="ECO:0000259" key="11">
    <source>
        <dbReference type="PROSITE" id="PS50089"/>
    </source>
</evidence>
<name>A0A183D0J0_9BILA</name>
<evidence type="ECO:0000256" key="9">
    <source>
        <dbReference type="PROSITE-ProRule" id="PRU00175"/>
    </source>
</evidence>
<dbReference type="PANTHER" id="PTHR15860">
    <property type="entry name" value="UNCHARACTERIZED RING FINGER-CONTAINING PROTEIN"/>
    <property type="match status" value="1"/>
</dbReference>
<evidence type="ECO:0000256" key="1">
    <source>
        <dbReference type="ARBA" id="ARBA00004141"/>
    </source>
</evidence>
<evidence type="ECO:0000313" key="12">
    <source>
        <dbReference type="EMBL" id="VDK32941.1"/>
    </source>
</evidence>
<keyword evidence="8 10" id="KW-0472">Membrane</keyword>
<dbReference type="Gene3D" id="3.30.40.10">
    <property type="entry name" value="Zinc/RING finger domain, C3HC4 (zinc finger)"/>
    <property type="match status" value="1"/>
</dbReference>
<feature type="transmembrane region" description="Helical" evidence="10">
    <location>
        <begin position="204"/>
        <end position="227"/>
    </location>
</feature>
<dbReference type="GO" id="GO:0016020">
    <property type="term" value="C:membrane"/>
    <property type="evidence" value="ECO:0007669"/>
    <property type="project" value="UniProtKB-SubCell"/>
</dbReference>
<evidence type="ECO:0000256" key="5">
    <source>
        <dbReference type="ARBA" id="ARBA00022786"/>
    </source>
</evidence>
<gene>
    <name evidence="12" type="ORF">GPUH_LOCUS2231</name>
</gene>
<keyword evidence="5" id="KW-0833">Ubl conjugation pathway</keyword>
<evidence type="ECO:0000256" key="6">
    <source>
        <dbReference type="ARBA" id="ARBA00022833"/>
    </source>
</evidence>
<evidence type="ECO:0000256" key="7">
    <source>
        <dbReference type="ARBA" id="ARBA00022989"/>
    </source>
</evidence>
<dbReference type="InterPro" id="IPR044235">
    <property type="entry name" value="RNFT1/2"/>
</dbReference>
<evidence type="ECO:0000256" key="3">
    <source>
        <dbReference type="ARBA" id="ARBA00022723"/>
    </source>
</evidence>
<sequence length="319" mass="37222">MDWMKSLDIALKSRLTVYIFENICENYFNQCVTFQLWVLLLNVLPFFVIVFLKAVIDGFFSLLSIVIAFVFFHVANKTFLSALRERRYFHLLQSFASSIFFFNFQSYFYGLETVLMPMSFMSRLTKPVTFFATMHVVLVADLAVKIITVALKAGLAALPMKCMGNRRLRRLFQWVEYTSQMYRYLLPIPQWARYLSYSVFSTPFAYFGDHFFAIIYVLYKVCLIQIIGRRWFDSTLRVFRLTSVGTKVSASEEDYSLQCTICFNDFCNPVRLTCGHVFCDECIGTWLDNEHTCPMCRATVGQEDNTWKSGETTYSPQLC</sequence>
<dbReference type="Pfam" id="PF13639">
    <property type="entry name" value="zf-RING_2"/>
    <property type="match status" value="1"/>
</dbReference>
<dbReference type="AlphaFoldDB" id="A0A183D0J0"/>
<keyword evidence="13" id="KW-1185">Reference proteome</keyword>
<feature type="transmembrane region" description="Helical" evidence="10">
    <location>
        <begin position="128"/>
        <end position="151"/>
    </location>
</feature>
<dbReference type="EMBL" id="UYRT01003209">
    <property type="protein sequence ID" value="VDK32941.1"/>
    <property type="molecule type" value="Genomic_DNA"/>
</dbReference>
<reference evidence="12 13" key="2">
    <citation type="submission" date="2018-11" db="EMBL/GenBank/DDBJ databases">
        <authorList>
            <consortium name="Pathogen Informatics"/>
        </authorList>
    </citation>
    <scope>NUCLEOTIDE SEQUENCE [LARGE SCALE GENOMIC DNA]</scope>
</reference>
<organism evidence="14">
    <name type="scientific">Gongylonema pulchrum</name>
    <dbReference type="NCBI Taxonomy" id="637853"/>
    <lineage>
        <taxon>Eukaryota</taxon>
        <taxon>Metazoa</taxon>
        <taxon>Ecdysozoa</taxon>
        <taxon>Nematoda</taxon>
        <taxon>Chromadorea</taxon>
        <taxon>Rhabditida</taxon>
        <taxon>Spirurina</taxon>
        <taxon>Spiruromorpha</taxon>
        <taxon>Spiruroidea</taxon>
        <taxon>Gongylonematidae</taxon>
        <taxon>Gongylonema</taxon>
    </lineage>
</organism>